<reference evidence="3" key="2">
    <citation type="submission" date="2023-07" db="EMBL/GenBank/DDBJ databases">
        <authorList>
            <consortium name="Lawrence Berkeley National Laboratory"/>
            <person name="Haridas S."/>
            <person name="Hensen N."/>
            <person name="Bonometti L."/>
            <person name="Westerberg I."/>
            <person name="Brannstrom I.O."/>
            <person name="Guillou S."/>
            <person name="Cros-Aarteil S."/>
            <person name="Calhoun S."/>
            <person name="Kuo A."/>
            <person name="Mondo S."/>
            <person name="Pangilinan J."/>
            <person name="Riley R."/>
            <person name="LaButti K."/>
            <person name="Andreopoulos B."/>
            <person name="Lipzen A."/>
            <person name="Chen C."/>
            <person name="Yanf M."/>
            <person name="Daum C."/>
            <person name="Ng V."/>
            <person name="Clum A."/>
            <person name="Steindorff A."/>
            <person name="Ohm R."/>
            <person name="Martin F."/>
            <person name="Silar P."/>
            <person name="Natvig D."/>
            <person name="Lalanne C."/>
            <person name="Gautier V."/>
            <person name="Ament-velasquez S.L."/>
            <person name="Kruys A."/>
            <person name="Hutchinson M.I."/>
            <person name="Powell A.J."/>
            <person name="Barry K."/>
            <person name="Miller A.N."/>
            <person name="Grigoriev I.V."/>
            <person name="Debuchy R."/>
            <person name="Gladieux P."/>
            <person name="Thoren M.H."/>
            <person name="Johannesson H."/>
        </authorList>
    </citation>
    <scope>NUCLEOTIDE SEQUENCE</scope>
    <source>
        <strain evidence="3">FGSC 1904</strain>
    </source>
</reference>
<keyword evidence="2" id="KW-0472">Membrane</keyword>
<feature type="transmembrane region" description="Helical" evidence="2">
    <location>
        <begin position="175"/>
        <end position="195"/>
    </location>
</feature>
<sequence length="276" mass="30426">MDQPSPSPKTPLLASQSNPKKPVLDGRVFHPPSPSSDSSGSGDYLAPGDSDSDDDDNNSSNQKCGIQISMVLFARILLFVLTLANLITWIAMGRERLDRNRFVVLNFIELVFMLITNGGFIFKLVREKGRDGGLGLSIMIPRISLAIGEWSCGFGAGKKWLNRDADKEAKTVRDVLRRLLEVLVEVYLGVTLIVFTKCAFHTARWWQSDYWKAPLVIGYVVGTFQLLVVILNHSKVLGQKTTIEIAYHGDGPARSGRRIQLPVDAETVTAPVSITA</sequence>
<accession>A0AAE0PL96</accession>
<feature type="transmembrane region" description="Helical" evidence="2">
    <location>
        <begin position="215"/>
        <end position="232"/>
    </location>
</feature>
<name>A0AAE0PL96_SORBR</name>
<organism evidence="3 4">
    <name type="scientific">Sordaria brevicollis</name>
    <dbReference type="NCBI Taxonomy" id="83679"/>
    <lineage>
        <taxon>Eukaryota</taxon>
        <taxon>Fungi</taxon>
        <taxon>Dikarya</taxon>
        <taxon>Ascomycota</taxon>
        <taxon>Pezizomycotina</taxon>
        <taxon>Sordariomycetes</taxon>
        <taxon>Sordariomycetidae</taxon>
        <taxon>Sordariales</taxon>
        <taxon>Sordariaceae</taxon>
        <taxon>Sordaria</taxon>
    </lineage>
</organism>
<evidence type="ECO:0000313" key="4">
    <source>
        <dbReference type="Proteomes" id="UP001281003"/>
    </source>
</evidence>
<evidence type="ECO:0000256" key="2">
    <source>
        <dbReference type="SAM" id="Phobius"/>
    </source>
</evidence>
<proteinExistence type="predicted"/>
<evidence type="ECO:0000256" key="1">
    <source>
        <dbReference type="SAM" id="MobiDB-lite"/>
    </source>
</evidence>
<keyword evidence="2" id="KW-1133">Transmembrane helix</keyword>
<evidence type="ECO:0008006" key="5">
    <source>
        <dbReference type="Google" id="ProtNLM"/>
    </source>
</evidence>
<feature type="transmembrane region" description="Helical" evidence="2">
    <location>
        <begin position="102"/>
        <end position="122"/>
    </location>
</feature>
<reference evidence="3" key="1">
    <citation type="journal article" date="2023" name="Mol. Phylogenet. Evol.">
        <title>Genome-scale phylogeny and comparative genomics of the fungal order Sordariales.</title>
        <authorList>
            <person name="Hensen N."/>
            <person name="Bonometti L."/>
            <person name="Westerberg I."/>
            <person name="Brannstrom I.O."/>
            <person name="Guillou S."/>
            <person name="Cros-Aarteil S."/>
            <person name="Calhoun S."/>
            <person name="Haridas S."/>
            <person name="Kuo A."/>
            <person name="Mondo S."/>
            <person name="Pangilinan J."/>
            <person name="Riley R."/>
            <person name="LaButti K."/>
            <person name="Andreopoulos B."/>
            <person name="Lipzen A."/>
            <person name="Chen C."/>
            <person name="Yan M."/>
            <person name="Daum C."/>
            <person name="Ng V."/>
            <person name="Clum A."/>
            <person name="Steindorff A."/>
            <person name="Ohm R.A."/>
            <person name="Martin F."/>
            <person name="Silar P."/>
            <person name="Natvig D.O."/>
            <person name="Lalanne C."/>
            <person name="Gautier V."/>
            <person name="Ament-Velasquez S.L."/>
            <person name="Kruys A."/>
            <person name="Hutchinson M.I."/>
            <person name="Powell A.J."/>
            <person name="Barry K."/>
            <person name="Miller A.N."/>
            <person name="Grigoriev I.V."/>
            <person name="Debuchy R."/>
            <person name="Gladieux P."/>
            <person name="Hiltunen Thoren M."/>
            <person name="Johannesson H."/>
        </authorList>
    </citation>
    <scope>NUCLEOTIDE SEQUENCE</scope>
    <source>
        <strain evidence="3">FGSC 1904</strain>
    </source>
</reference>
<comment type="caution">
    <text evidence="3">The sequence shown here is derived from an EMBL/GenBank/DDBJ whole genome shotgun (WGS) entry which is preliminary data.</text>
</comment>
<protein>
    <recommendedName>
        <fullName evidence="5">Transmembrane protein</fullName>
    </recommendedName>
</protein>
<dbReference type="Proteomes" id="UP001281003">
    <property type="component" value="Unassembled WGS sequence"/>
</dbReference>
<keyword evidence="2" id="KW-0812">Transmembrane</keyword>
<dbReference type="EMBL" id="JAUTDP010000002">
    <property type="protein sequence ID" value="KAK3401967.1"/>
    <property type="molecule type" value="Genomic_DNA"/>
</dbReference>
<feature type="region of interest" description="Disordered" evidence="1">
    <location>
        <begin position="1"/>
        <end position="60"/>
    </location>
</feature>
<feature type="transmembrane region" description="Helical" evidence="2">
    <location>
        <begin position="66"/>
        <end position="90"/>
    </location>
</feature>
<keyword evidence="4" id="KW-1185">Reference proteome</keyword>
<dbReference type="AlphaFoldDB" id="A0AAE0PL96"/>
<evidence type="ECO:0000313" key="3">
    <source>
        <dbReference type="EMBL" id="KAK3401967.1"/>
    </source>
</evidence>
<gene>
    <name evidence="3" type="ORF">B0T20DRAFT_347109</name>
</gene>